<protein>
    <submittedName>
        <fullName evidence="2">Sugar phosphate isomerase/epimerase</fullName>
    </submittedName>
</protein>
<dbReference type="InterPro" id="IPR050312">
    <property type="entry name" value="IolE/XylAMocC-like"/>
</dbReference>
<dbReference type="EMBL" id="JARGYC010000013">
    <property type="protein sequence ID" value="MDF0600446.1"/>
    <property type="molecule type" value="Genomic_DNA"/>
</dbReference>
<dbReference type="Pfam" id="PF01261">
    <property type="entry name" value="AP_endonuc_2"/>
    <property type="match status" value="1"/>
</dbReference>
<dbReference type="Gene3D" id="3.20.20.150">
    <property type="entry name" value="Divalent-metal-dependent TIM barrel enzymes"/>
    <property type="match status" value="1"/>
</dbReference>
<dbReference type="InterPro" id="IPR036237">
    <property type="entry name" value="Xyl_isomerase-like_sf"/>
</dbReference>
<name>A0AAE3NQY4_9RHOB</name>
<dbReference type="GO" id="GO:0016853">
    <property type="term" value="F:isomerase activity"/>
    <property type="evidence" value="ECO:0007669"/>
    <property type="project" value="UniProtKB-KW"/>
</dbReference>
<dbReference type="InterPro" id="IPR013022">
    <property type="entry name" value="Xyl_isomerase-like_TIM-brl"/>
</dbReference>
<keyword evidence="2" id="KW-0413">Isomerase</keyword>
<keyword evidence="3" id="KW-1185">Reference proteome</keyword>
<evidence type="ECO:0000259" key="1">
    <source>
        <dbReference type="Pfam" id="PF01261"/>
    </source>
</evidence>
<dbReference type="RefSeq" id="WP_275566590.1">
    <property type="nucleotide sequence ID" value="NZ_JARGYC010000013.1"/>
</dbReference>
<gene>
    <name evidence="2" type="ORF">P1J78_06870</name>
</gene>
<reference evidence="2" key="1">
    <citation type="submission" date="2023-03" db="EMBL/GenBank/DDBJ databases">
        <title>Multiphase analysis and comparison of six strains from genera Psychromarinibacter, Lutimaribacter, and Maritimibacter, including a novel species: Psychromarinibacter sediminicola sp. nov.</title>
        <authorList>
            <person name="Wang Y.-H."/>
            <person name="Ye M.-Q."/>
            <person name="Du Z.-J."/>
        </authorList>
    </citation>
    <scope>NUCLEOTIDE SEQUENCE</scope>
    <source>
        <strain evidence="2">C21-152</strain>
    </source>
</reference>
<dbReference type="PANTHER" id="PTHR12110">
    <property type="entry name" value="HYDROXYPYRUVATE ISOMERASE"/>
    <property type="match status" value="1"/>
</dbReference>
<proteinExistence type="predicted"/>
<dbReference type="SUPFAM" id="SSF51658">
    <property type="entry name" value="Xylose isomerase-like"/>
    <property type="match status" value="1"/>
</dbReference>
<dbReference type="AlphaFoldDB" id="A0AAE3NQY4"/>
<sequence length="272" mass="28602">MRLSLASWSVPRLTLPEAAEVALALGIGALDISTKGRPGLDKAEILADPRAAADRVRRLGVACPNYFHHFGADHADRNLALPGSVEANARDLAQVLTFCDAAGIGTVFVLPGRVNPGQSRAEALEAAADSLSALLAVARDFAAELCIEPVVHSVADSPAAVRALVDRTGVRLALDPSHLICLGHPQETIEPLAAHAAHVHLRQARPGALQARMAEGTIDFPAFFAALRQAGYDGALAIEYLHPVGPHGYTEDVLTETVAMRDAFRAWADGGA</sequence>
<dbReference type="Proteomes" id="UP001220964">
    <property type="component" value="Unassembled WGS sequence"/>
</dbReference>
<organism evidence="2 3">
    <name type="scientific">Psychromarinibacter sediminicola</name>
    <dbReference type="NCBI Taxonomy" id="3033385"/>
    <lineage>
        <taxon>Bacteria</taxon>
        <taxon>Pseudomonadati</taxon>
        <taxon>Pseudomonadota</taxon>
        <taxon>Alphaproteobacteria</taxon>
        <taxon>Rhodobacterales</taxon>
        <taxon>Paracoccaceae</taxon>
        <taxon>Psychromarinibacter</taxon>
    </lineage>
</organism>
<evidence type="ECO:0000313" key="2">
    <source>
        <dbReference type="EMBL" id="MDF0600446.1"/>
    </source>
</evidence>
<evidence type="ECO:0000313" key="3">
    <source>
        <dbReference type="Proteomes" id="UP001220964"/>
    </source>
</evidence>
<comment type="caution">
    <text evidence="2">The sequence shown here is derived from an EMBL/GenBank/DDBJ whole genome shotgun (WGS) entry which is preliminary data.</text>
</comment>
<feature type="domain" description="Xylose isomerase-like TIM barrel" evidence="1">
    <location>
        <begin position="22"/>
        <end position="244"/>
    </location>
</feature>
<accession>A0AAE3NQY4</accession>